<keyword evidence="9" id="KW-1185">Reference proteome</keyword>
<dbReference type="OrthoDB" id="1935146at2759"/>
<proteinExistence type="inferred from homology"/>
<evidence type="ECO:0000256" key="7">
    <source>
        <dbReference type="SAM" id="MobiDB-lite"/>
    </source>
</evidence>
<evidence type="ECO:0000256" key="1">
    <source>
        <dbReference type="ARBA" id="ARBA00004604"/>
    </source>
</evidence>
<dbReference type="InterPro" id="IPR001680">
    <property type="entry name" value="WD40_rpt"/>
</dbReference>
<reference evidence="8 9" key="1">
    <citation type="submission" date="2018-07" db="EMBL/GenBank/DDBJ databases">
        <title>A high quality draft genome assembly of the barn swallow (H. rustica rustica).</title>
        <authorList>
            <person name="Formenti G."/>
            <person name="Chiara M."/>
            <person name="Poveda L."/>
            <person name="Francoijs K.-J."/>
            <person name="Bonisoli-Alquati A."/>
            <person name="Canova L."/>
            <person name="Gianfranceschi L."/>
            <person name="Horner D.S."/>
            <person name="Saino N."/>
        </authorList>
    </citation>
    <scope>NUCLEOTIDE SEQUENCE [LARGE SCALE GENOMIC DNA]</scope>
    <source>
        <strain evidence="8">Chelidonia</strain>
        <tissue evidence="8">Blood</tissue>
    </source>
</reference>
<evidence type="ECO:0000256" key="4">
    <source>
        <dbReference type="ARBA" id="ARBA00022737"/>
    </source>
</evidence>
<keyword evidence="5" id="KW-0539">Nucleus</keyword>
<evidence type="ECO:0000313" key="9">
    <source>
        <dbReference type="Proteomes" id="UP000269221"/>
    </source>
</evidence>
<keyword evidence="2" id="KW-0698">rRNA processing</keyword>
<dbReference type="EMBL" id="QRBI01000230">
    <property type="protein sequence ID" value="RMB92323.1"/>
    <property type="molecule type" value="Genomic_DNA"/>
</dbReference>
<dbReference type="Proteomes" id="UP000269221">
    <property type="component" value="Unassembled WGS sequence"/>
</dbReference>
<evidence type="ECO:0000256" key="5">
    <source>
        <dbReference type="ARBA" id="ARBA00023242"/>
    </source>
</evidence>
<dbReference type="InterPro" id="IPR015943">
    <property type="entry name" value="WD40/YVTN_repeat-like_dom_sf"/>
</dbReference>
<feature type="compositionally biased region" description="Basic and acidic residues" evidence="7">
    <location>
        <begin position="91"/>
        <end position="109"/>
    </location>
</feature>
<sequence length="349" mass="38416">MKAVKAVSKATKAAKMAKPKRAAKWLLSVANQGVAAEAARRARHLKALSCASGAERQLEELVFGDSLNVEEDELLRCLAGPRRVTAAEGKGLQEESRDSGVENEAKGDLLPKKPAWVDEDDEAEENVGMTHKYRKDLMKSDAETTLTKKKLKKRLEEQSAPAFLQTRNVLPMVDGIRNPKIQSIYLDSFPIYKAHFSVDGEQVIATGTHHSMFFVYDMIAGSIIPVPKVREEGEVFIWDVRSRKCLHKFEDEGSLEGKCIAVSKNNYYVACGSSSGVVNLYTTDACLKENHPKPVKAIMNLVTSATCVTFNPTTEILAVASRDTDEAVKLAETLFILLKEDTGENEPGT</sequence>
<organism evidence="8 9">
    <name type="scientific">Hirundo rustica rustica</name>
    <dbReference type="NCBI Taxonomy" id="333673"/>
    <lineage>
        <taxon>Eukaryota</taxon>
        <taxon>Metazoa</taxon>
        <taxon>Chordata</taxon>
        <taxon>Craniata</taxon>
        <taxon>Vertebrata</taxon>
        <taxon>Euteleostomi</taxon>
        <taxon>Archelosauria</taxon>
        <taxon>Archosauria</taxon>
        <taxon>Dinosauria</taxon>
        <taxon>Saurischia</taxon>
        <taxon>Theropoda</taxon>
        <taxon>Coelurosauria</taxon>
        <taxon>Aves</taxon>
        <taxon>Neognathae</taxon>
        <taxon>Neoaves</taxon>
        <taxon>Telluraves</taxon>
        <taxon>Australaves</taxon>
        <taxon>Passeriformes</taxon>
        <taxon>Sylvioidea</taxon>
        <taxon>Hirundinidae</taxon>
        <taxon>Hirundo</taxon>
    </lineage>
</organism>
<comment type="subcellular location">
    <subcellularLocation>
        <location evidence="1">Nucleus</location>
        <location evidence="1">Nucleolus</location>
    </subcellularLocation>
</comment>
<dbReference type="PANTHER" id="PTHR18359:SF0">
    <property type="entry name" value="U3 SMALL NUCLEOLAR RNA-ASSOCIATED PROTEIN 18 HOMOLOG"/>
    <property type="match status" value="1"/>
</dbReference>
<dbReference type="Gene3D" id="2.130.10.10">
    <property type="entry name" value="YVTN repeat-like/Quinoprotein amine dehydrogenase"/>
    <property type="match status" value="2"/>
</dbReference>
<evidence type="ECO:0000256" key="6">
    <source>
        <dbReference type="ARBA" id="ARBA00025767"/>
    </source>
</evidence>
<evidence type="ECO:0000256" key="2">
    <source>
        <dbReference type="ARBA" id="ARBA00022552"/>
    </source>
</evidence>
<dbReference type="GO" id="GO:0034388">
    <property type="term" value="C:Pwp2p-containing subcomplex of 90S preribosome"/>
    <property type="evidence" value="ECO:0007669"/>
    <property type="project" value="TreeGrafter"/>
</dbReference>
<comment type="similarity">
    <text evidence="6">Belongs to the WD repeat UTP18 family.</text>
</comment>
<dbReference type="InterPro" id="IPR036322">
    <property type="entry name" value="WD40_repeat_dom_sf"/>
</dbReference>
<dbReference type="PANTHER" id="PTHR18359">
    <property type="entry name" value="WD-REPEAT PROTEIN-RELATED"/>
    <property type="match status" value="1"/>
</dbReference>
<comment type="caution">
    <text evidence="8">The sequence shown here is derived from an EMBL/GenBank/DDBJ whole genome shotgun (WGS) entry which is preliminary data.</text>
</comment>
<protein>
    <submittedName>
        <fullName evidence="8">Uncharacterized protein</fullName>
    </submittedName>
</protein>
<gene>
    <name evidence="8" type="ORF">DUI87_31435</name>
</gene>
<evidence type="ECO:0000313" key="8">
    <source>
        <dbReference type="EMBL" id="RMB92323.1"/>
    </source>
</evidence>
<dbReference type="GO" id="GO:0006364">
    <property type="term" value="P:rRNA processing"/>
    <property type="evidence" value="ECO:0007669"/>
    <property type="project" value="UniProtKB-KW"/>
</dbReference>
<feature type="region of interest" description="Disordered" evidence="7">
    <location>
        <begin position="85"/>
        <end position="109"/>
    </location>
</feature>
<keyword evidence="4" id="KW-0677">Repeat</keyword>
<dbReference type="STRING" id="333673.A0A3M0IZZ3"/>
<dbReference type="InterPro" id="IPR045161">
    <property type="entry name" value="Utp18"/>
</dbReference>
<dbReference type="SUPFAM" id="SSF50978">
    <property type="entry name" value="WD40 repeat-like"/>
    <property type="match status" value="1"/>
</dbReference>
<evidence type="ECO:0000256" key="3">
    <source>
        <dbReference type="ARBA" id="ARBA00022574"/>
    </source>
</evidence>
<accession>A0A3M0IZZ3</accession>
<dbReference type="SMART" id="SM00320">
    <property type="entry name" value="WD40"/>
    <property type="match status" value="3"/>
</dbReference>
<name>A0A3M0IZZ3_HIRRU</name>
<dbReference type="AlphaFoldDB" id="A0A3M0IZZ3"/>
<keyword evidence="3" id="KW-0853">WD repeat</keyword>
<dbReference type="GO" id="GO:0032040">
    <property type="term" value="C:small-subunit processome"/>
    <property type="evidence" value="ECO:0007669"/>
    <property type="project" value="TreeGrafter"/>
</dbReference>